<gene>
    <name evidence="2" type="ORF">EZS28_017053</name>
</gene>
<evidence type="ECO:0000313" key="2">
    <source>
        <dbReference type="EMBL" id="KAA6387421.1"/>
    </source>
</evidence>
<name>A0A5J4VXP2_9EUKA</name>
<proteinExistence type="predicted"/>
<protein>
    <submittedName>
        <fullName evidence="2">Uncharacterized protein</fullName>
    </submittedName>
</protein>
<evidence type="ECO:0000256" key="1">
    <source>
        <dbReference type="SAM" id="MobiDB-lite"/>
    </source>
</evidence>
<feature type="compositionally biased region" description="Basic and acidic residues" evidence="1">
    <location>
        <begin position="135"/>
        <end position="149"/>
    </location>
</feature>
<sequence length="214" mass="24205">MGESTSADGLKVLPNEALAQFYKIILNSSYGTDGQNNEKFDRIYIKDKIHTMQRQLQPTFKSTRKIDNDCYLVSESPELVHFCCMDTDSMYLAVTGSTTEGLVGRLILAQHQSSIFLAYKLMGYSLFQPIRPKWDTSKNTSEDTSKDTSEDTIENTTKNTSEKTSEDTFEDTLEEPSKYTSEDTLEDTSKDTSEDTLEDTLEDAIAEFDESIIQ</sequence>
<dbReference type="Proteomes" id="UP000324800">
    <property type="component" value="Unassembled WGS sequence"/>
</dbReference>
<dbReference type="EMBL" id="SNRW01004383">
    <property type="protein sequence ID" value="KAA6387421.1"/>
    <property type="molecule type" value="Genomic_DNA"/>
</dbReference>
<dbReference type="InterPro" id="IPR043502">
    <property type="entry name" value="DNA/RNA_pol_sf"/>
</dbReference>
<dbReference type="AlphaFoldDB" id="A0A5J4VXP2"/>
<feature type="region of interest" description="Disordered" evidence="1">
    <location>
        <begin position="135"/>
        <end position="201"/>
    </location>
</feature>
<organism evidence="2 3">
    <name type="scientific">Streblomastix strix</name>
    <dbReference type="NCBI Taxonomy" id="222440"/>
    <lineage>
        <taxon>Eukaryota</taxon>
        <taxon>Metamonada</taxon>
        <taxon>Preaxostyla</taxon>
        <taxon>Oxymonadida</taxon>
        <taxon>Streblomastigidae</taxon>
        <taxon>Streblomastix</taxon>
    </lineage>
</organism>
<reference evidence="2 3" key="1">
    <citation type="submission" date="2019-03" db="EMBL/GenBank/DDBJ databases">
        <title>Single cell metagenomics reveals metabolic interactions within the superorganism composed of flagellate Streblomastix strix and complex community of Bacteroidetes bacteria on its surface.</title>
        <authorList>
            <person name="Treitli S.C."/>
            <person name="Kolisko M."/>
            <person name="Husnik F."/>
            <person name="Keeling P."/>
            <person name="Hampl V."/>
        </authorList>
    </citation>
    <scope>NUCLEOTIDE SEQUENCE [LARGE SCALE GENOMIC DNA]</scope>
    <source>
        <strain evidence="2">ST1C</strain>
    </source>
</reference>
<comment type="caution">
    <text evidence="2">The sequence shown here is derived from an EMBL/GenBank/DDBJ whole genome shotgun (WGS) entry which is preliminary data.</text>
</comment>
<dbReference type="OrthoDB" id="5988713at2759"/>
<feature type="compositionally biased region" description="Basic and acidic residues" evidence="1">
    <location>
        <begin position="175"/>
        <end position="193"/>
    </location>
</feature>
<accession>A0A5J4VXP2</accession>
<dbReference type="SUPFAM" id="SSF56672">
    <property type="entry name" value="DNA/RNA polymerases"/>
    <property type="match status" value="1"/>
</dbReference>
<evidence type="ECO:0000313" key="3">
    <source>
        <dbReference type="Proteomes" id="UP000324800"/>
    </source>
</evidence>